<accession>A0A1G2BYW3</accession>
<dbReference type="AlphaFoldDB" id="A0A1G2BYW3"/>
<comment type="caution">
    <text evidence="1">The sequence shown here is derived from an EMBL/GenBank/DDBJ whole genome shotgun (WGS) entry which is preliminary data.</text>
</comment>
<dbReference type="SUPFAM" id="SSF54523">
    <property type="entry name" value="Pili subunits"/>
    <property type="match status" value="1"/>
</dbReference>
<name>A0A1G2BYW3_9BACT</name>
<evidence type="ECO:0000313" key="1">
    <source>
        <dbReference type="EMBL" id="OGY94353.1"/>
    </source>
</evidence>
<organism evidence="1 2">
    <name type="scientific">Candidatus Komeilibacteria bacterium RIFOXYC1_FULL_37_11</name>
    <dbReference type="NCBI Taxonomy" id="1798555"/>
    <lineage>
        <taxon>Bacteria</taxon>
        <taxon>Candidatus Komeiliibacteriota</taxon>
    </lineage>
</organism>
<sequence length="148" mass="16207">MLELLIVIMLVSLIASMGFGAYKIWQRKILLINTHDEIKSALIRAQQLATAASGSSDWGLHLATSSYTIFPGSVYNPLNANNKIWNLENVEIQNPENTFSNAWGVYGPDVIFSKFDGEANNTGTVSIILGTDSSYNKSIEVRAPGQID</sequence>
<proteinExistence type="predicted"/>
<evidence type="ECO:0008006" key="3">
    <source>
        <dbReference type="Google" id="ProtNLM"/>
    </source>
</evidence>
<evidence type="ECO:0000313" key="2">
    <source>
        <dbReference type="Proteomes" id="UP000177626"/>
    </source>
</evidence>
<dbReference type="InterPro" id="IPR045584">
    <property type="entry name" value="Pilin-like"/>
</dbReference>
<reference evidence="1 2" key="1">
    <citation type="journal article" date="2016" name="Nat. Commun.">
        <title>Thousands of microbial genomes shed light on interconnected biogeochemical processes in an aquifer system.</title>
        <authorList>
            <person name="Anantharaman K."/>
            <person name="Brown C.T."/>
            <person name="Hug L.A."/>
            <person name="Sharon I."/>
            <person name="Castelle C.J."/>
            <person name="Probst A.J."/>
            <person name="Thomas B.C."/>
            <person name="Singh A."/>
            <person name="Wilkins M.J."/>
            <person name="Karaoz U."/>
            <person name="Brodie E.L."/>
            <person name="Williams K.H."/>
            <person name="Hubbard S.S."/>
            <person name="Banfield J.F."/>
        </authorList>
    </citation>
    <scope>NUCLEOTIDE SEQUENCE [LARGE SCALE GENOMIC DNA]</scope>
</reference>
<gene>
    <name evidence="1" type="ORF">A2406_02980</name>
</gene>
<dbReference type="EMBL" id="MHKQ01000009">
    <property type="protein sequence ID" value="OGY94353.1"/>
    <property type="molecule type" value="Genomic_DNA"/>
</dbReference>
<dbReference type="Proteomes" id="UP000177626">
    <property type="component" value="Unassembled WGS sequence"/>
</dbReference>
<protein>
    <recommendedName>
        <fullName evidence="3">General secretion pathway GspH domain-containing protein</fullName>
    </recommendedName>
</protein>